<dbReference type="EMBL" id="CP019699">
    <property type="protein sequence ID" value="AQS56343.1"/>
    <property type="molecule type" value="Genomic_DNA"/>
</dbReference>
<evidence type="ECO:0000256" key="4">
    <source>
        <dbReference type="ARBA" id="ARBA00023136"/>
    </source>
</evidence>
<dbReference type="AlphaFoldDB" id="A0A1U9K8M4"/>
<dbReference type="Proteomes" id="UP000188603">
    <property type="component" value="Chromosome"/>
</dbReference>
<dbReference type="InterPro" id="IPR019533">
    <property type="entry name" value="Peptidase_S26"/>
</dbReference>
<dbReference type="SUPFAM" id="SSF51306">
    <property type="entry name" value="LexA/Signal peptidase"/>
    <property type="match status" value="1"/>
</dbReference>
<dbReference type="PANTHER" id="PTHR10806:SF6">
    <property type="entry name" value="SIGNAL PEPTIDASE COMPLEX CATALYTIC SUBUNIT SEC11"/>
    <property type="match status" value="1"/>
</dbReference>
<evidence type="ECO:0000313" key="7">
    <source>
        <dbReference type="EMBL" id="AQS56343.1"/>
    </source>
</evidence>
<dbReference type="InterPro" id="IPR001733">
    <property type="entry name" value="Peptidase_S26B"/>
</dbReference>
<dbReference type="CDD" id="cd06530">
    <property type="entry name" value="S26_SPase_I"/>
    <property type="match status" value="1"/>
</dbReference>
<evidence type="ECO:0000256" key="3">
    <source>
        <dbReference type="ARBA" id="ARBA00022989"/>
    </source>
</evidence>
<dbReference type="GO" id="GO:0016020">
    <property type="term" value="C:membrane"/>
    <property type="evidence" value="ECO:0007669"/>
    <property type="project" value="UniProtKB-SubCell"/>
</dbReference>
<accession>A0A1U9K8M4</accession>
<gene>
    <name evidence="7" type="ORF">B0W44_11795</name>
</gene>
<keyword evidence="2 6" id="KW-0812">Transmembrane</keyword>
<feature type="transmembrane region" description="Helical" evidence="6">
    <location>
        <begin position="7"/>
        <end position="30"/>
    </location>
</feature>
<evidence type="ECO:0000313" key="8">
    <source>
        <dbReference type="Proteomes" id="UP000188603"/>
    </source>
</evidence>
<dbReference type="GO" id="GO:0004252">
    <property type="term" value="F:serine-type endopeptidase activity"/>
    <property type="evidence" value="ECO:0007669"/>
    <property type="project" value="UniProtKB-UniRule"/>
</dbReference>
<dbReference type="STRING" id="1471761.B0W44_11795"/>
<dbReference type="GO" id="GO:0009003">
    <property type="term" value="F:signal peptidase activity"/>
    <property type="evidence" value="ECO:0007669"/>
    <property type="project" value="UniProtKB-EC"/>
</dbReference>
<keyword evidence="3 6" id="KW-1133">Transmembrane helix</keyword>
<evidence type="ECO:0000256" key="2">
    <source>
        <dbReference type="ARBA" id="ARBA00022692"/>
    </source>
</evidence>
<comment type="subcellular location">
    <subcellularLocation>
        <location evidence="1">Membrane</location>
    </subcellularLocation>
</comment>
<protein>
    <recommendedName>
        <fullName evidence="5">Signal peptidase I</fullName>
        <ecNumber evidence="5">3.4.21.89</ecNumber>
    </recommendedName>
</protein>
<dbReference type="PANTHER" id="PTHR10806">
    <property type="entry name" value="SIGNAL PEPTIDASE COMPLEX CATALYTIC SUBUNIT SEC11"/>
    <property type="match status" value="1"/>
</dbReference>
<evidence type="ECO:0000256" key="6">
    <source>
        <dbReference type="SAM" id="Phobius"/>
    </source>
</evidence>
<keyword evidence="4 6" id="KW-0472">Membrane</keyword>
<dbReference type="InterPro" id="IPR036286">
    <property type="entry name" value="LexA/Signal_pep-like_sf"/>
</dbReference>
<dbReference type="NCBIfam" id="NF046067">
    <property type="entry name" value="SigPepSipWBacil"/>
    <property type="match status" value="1"/>
</dbReference>
<dbReference type="PRINTS" id="PR00728">
    <property type="entry name" value="SIGNALPTASE"/>
</dbReference>
<keyword evidence="8" id="KW-1185">Reference proteome</keyword>
<reference evidence="7 8" key="1">
    <citation type="journal article" date="2015" name="Int. J. Syst. Evol. Microbiol.">
        <title>Novibacillus thermophilus gen. nov., sp. nov., a Gram-staining-negative and moderately thermophilic member of the family Thermoactinomycetaceae.</title>
        <authorList>
            <person name="Yang G."/>
            <person name="Chen J."/>
            <person name="Zhou S."/>
        </authorList>
    </citation>
    <scope>NUCLEOTIDE SEQUENCE [LARGE SCALE GENOMIC DNA]</scope>
    <source>
        <strain evidence="7 8">SG-1</strain>
    </source>
</reference>
<feature type="transmembrane region" description="Helical" evidence="6">
    <location>
        <begin position="150"/>
        <end position="173"/>
    </location>
</feature>
<evidence type="ECO:0000256" key="5">
    <source>
        <dbReference type="NCBIfam" id="TIGR02228"/>
    </source>
</evidence>
<dbReference type="NCBIfam" id="TIGR02228">
    <property type="entry name" value="sigpep_I_arch"/>
    <property type="match status" value="1"/>
</dbReference>
<organism evidence="7 8">
    <name type="scientific">Novibacillus thermophilus</name>
    <dbReference type="NCBI Taxonomy" id="1471761"/>
    <lineage>
        <taxon>Bacteria</taxon>
        <taxon>Bacillati</taxon>
        <taxon>Bacillota</taxon>
        <taxon>Bacilli</taxon>
        <taxon>Bacillales</taxon>
        <taxon>Thermoactinomycetaceae</taxon>
        <taxon>Novibacillus</taxon>
    </lineage>
</organism>
<proteinExistence type="predicted"/>
<dbReference type="EC" id="3.4.21.89" evidence="5"/>
<dbReference type="RefSeq" id="WP_228441056.1">
    <property type="nucleotide sequence ID" value="NZ_CP019699.1"/>
</dbReference>
<name>A0A1U9K8M4_9BACL</name>
<evidence type="ECO:0000256" key="1">
    <source>
        <dbReference type="ARBA" id="ARBA00004370"/>
    </source>
</evidence>
<sequence length="188" mass="20553">MFWKKTFNIIGNVITVLLFSLFIVTLVAVISARASGGEPDIFGYQLKTVLSGSMEPDIQTGSVISIKPGGDMTRFQEGDVITFQTKDGTLITHRIVDVKNGGQQYVTKGDNNDTVDPEPVLAENVVGEYTGFTIPYLGYVMNFASSKQGAVLLLIVPGVMLLIYGMATVWRALRLIDMKEKESTAHVE</sequence>
<dbReference type="GO" id="GO:0006465">
    <property type="term" value="P:signal peptide processing"/>
    <property type="evidence" value="ECO:0007669"/>
    <property type="project" value="UniProtKB-UniRule"/>
</dbReference>
<dbReference type="KEGG" id="ntr:B0W44_11795"/>